<keyword evidence="3 6" id="KW-0812">Transmembrane</keyword>
<dbReference type="GO" id="GO:0008324">
    <property type="term" value="F:monoatomic cation transmembrane transporter activity"/>
    <property type="evidence" value="ECO:0007669"/>
    <property type="project" value="InterPro"/>
</dbReference>
<name>A0AAV8TXJ2_9ROSI</name>
<dbReference type="NCBIfam" id="TIGR01297">
    <property type="entry name" value="CDF"/>
    <property type="match status" value="1"/>
</dbReference>
<dbReference type="EMBL" id="JAIWQS010000003">
    <property type="protein sequence ID" value="KAJ8770565.1"/>
    <property type="molecule type" value="Genomic_DNA"/>
</dbReference>
<dbReference type="Pfam" id="PF01545">
    <property type="entry name" value="Cation_efflux"/>
    <property type="match status" value="1"/>
</dbReference>
<dbReference type="GO" id="GO:0005783">
    <property type="term" value="C:endoplasmic reticulum"/>
    <property type="evidence" value="ECO:0007669"/>
    <property type="project" value="TreeGrafter"/>
</dbReference>
<keyword evidence="9" id="KW-1185">Reference proteome</keyword>
<dbReference type="GO" id="GO:0006829">
    <property type="term" value="P:zinc ion transport"/>
    <property type="evidence" value="ECO:0007669"/>
    <property type="project" value="InterPro"/>
</dbReference>
<comment type="subcellular location">
    <subcellularLocation>
        <location evidence="1">Membrane</location>
        <topology evidence="1">Multi-pass membrane protein</topology>
    </subcellularLocation>
</comment>
<evidence type="ECO:0000256" key="5">
    <source>
        <dbReference type="ARBA" id="ARBA00023136"/>
    </source>
</evidence>
<dbReference type="InterPro" id="IPR040177">
    <property type="entry name" value="SLC30A9"/>
</dbReference>
<evidence type="ECO:0000256" key="2">
    <source>
        <dbReference type="ARBA" id="ARBA00022448"/>
    </source>
</evidence>
<dbReference type="InterPro" id="IPR002524">
    <property type="entry name" value="Cation_efflux"/>
</dbReference>
<dbReference type="PANTHER" id="PTHR13414">
    <property type="entry name" value="HUEL-CATION TRANSPORTER"/>
    <property type="match status" value="1"/>
</dbReference>
<dbReference type="InterPro" id="IPR058533">
    <property type="entry name" value="Cation_efflux_TM"/>
</dbReference>
<feature type="transmembrane region" description="Helical" evidence="6">
    <location>
        <begin position="322"/>
        <end position="339"/>
    </location>
</feature>
<sequence length="475" mass="52390">MLTSYRFLSRLNHRPKRTSSVLSSFSVIPNKDLCFPLTLDKDIEEDTNSATTSKTGACLAPILSNQIDFQCVRHSHSGSFPFSNPLKRFVVLGLVPLGNDQKQQNWHLQHLSHRSFFTRAKQIKRIEFNDQHSQRAVTTALWCNFLVFSLKFGVWLSTSSHVMLAEVVHSIADFANQALLAYGLSSSRRAPDALHPYGYSKERFVWSLISAVGIFCIGSGATIVHGIQNLWVSHTPVNLEYAALIIGGSFLIEGASLIVAIQAVKKGAAAEGMKLRDYIWRGHDPTAVAVMTEDGAAVTGLAIAGASLLAVNATGNPIYDPIGSIIVGNLLGMVAIFLIQRNRHALIGRAMDDNDMEKVMRFLTSDPVVDAVYDCKSEVIGPGFFRFKAEIDFNGVVVVQNYLSRTGREEWARPFREAAKEKDDTALLKIMSNYGEELVNALGCEVDRLEMEIQEIVPGIQHVDIEAHNPAGTFL</sequence>
<evidence type="ECO:0000256" key="6">
    <source>
        <dbReference type="SAM" id="Phobius"/>
    </source>
</evidence>
<protein>
    <recommendedName>
        <fullName evidence="7">Cation efflux protein transmembrane domain-containing protein</fullName>
    </recommendedName>
</protein>
<feature type="transmembrane region" description="Helical" evidence="6">
    <location>
        <begin position="285"/>
        <end position="310"/>
    </location>
</feature>
<dbReference type="AlphaFoldDB" id="A0AAV8TXJ2"/>
<dbReference type="InterPro" id="IPR027469">
    <property type="entry name" value="Cation_efflux_TMD_sf"/>
</dbReference>
<evidence type="ECO:0000256" key="4">
    <source>
        <dbReference type="ARBA" id="ARBA00022989"/>
    </source>
</evidence>
<keyword evidence="2" id="KW-0813">Transport</keyword>
<dbReference type="GO" id="GO:0016020">
    <property type="term" value="C:membrane"/>
    <property type="evidence" value="ECO:0007669"/>
    <property type="project" value="UniProtKB-SubCell"/>
</dbReference>
<dbReference type="Gene3D" id="1.20.1510.10">
    <property type="entry name" value="Cation efflux protein transmembrane domain"/>
    <property type="match status" value="1"/>
</dbReference>
<keyword evidence="4 6" id="KW-1133">Transmembrane helix</keyword>
<evidence type="ECO:0000256" key="1">
    <source>
        <dbReference type="ARBA" id="ARBA00004141"/>
    </source>
</evidence>
<dbReference type="PANTHER" id="PTHR13414:SF9">
    <property type="entry name" value="PROTON-COUPLED ZINC ANTIPORTER SLC30A9, MITOCHONDRIAL"/>
    <property type="match status" value="1"/>
</dbReference>
<comment type="caution">
    <text evidence="8">The sequence shown here is derived from an EMBL/GenBank/DDBJ whole genome shotgun (WGS) entry which is preliminary data.</text>
</comment>
<reference evidence="8 9" key="1">
    <citation type="submission" date="2021-09" db="EMBL/GenBank/DDBJ databases">
        <title>Genomic insights and catalytic innovation underlie evolution of tropane alkaloids biosynthesis.</title>
        <authorList>
            <person name="Wang Y.-J."/>
            <person name="Tian T."/>
            <person name="Huang J.-P."/>
            <person name="Huang S.-X."/>
        </authorList>
    </citation>
    <scope>NUCLEOTIDE SEQUENCE [LARGE SCALE GENOMIC DNA]</scope>
    <source>
        <strain evidence="8">KIB-2018</strain>
        <tissue evidence="8">Leaf</tissue>
    </source>
</reference>
<dbReference type="SUPFAM" id="SSF161111">
    <property type="entry name" value="Cation efflux protein transmembrane domain-like"/>
    <property type="match status" value="1"/>
</dbReference>
<keyword evidence="5 6" id="KW-0472">Membrane</keyword>
<evidence type="ECO:0000313" key="9">
    <source>
        <dbReference type="Proteomes" id="UP001159364"/>
    </source>
</evidence>
<dbReference type="GO" id="GO:0006882">
    <property type="term" value="P:intracellular zinc ion homeostasis"/>
    <property type="evidence" value="ECO:0007669"/>
    <property type="project" value="TreeGrafter"/>
</dbReference>
<feature type="domain" description="Cation efflux protein transmembrane" evidence="7">
    <location>
        <begin position="138"/>
        <end position="346"/>
    </location>
</feature>
<organism evidence="8 9">
    <name type="scientific">Erythroxylum novogranatense</name>
    <dbReference type="NCBI Taxonomy" id="1862640"/>
    <lineage>
        <taxon>Eukaryota</taxon>
        <taxon>Viridiplantae</taxon>
        <taxon>Streptophyta</taxon>
        <taxon>Embryophyta</taxon>
        <taxon>Tracheophyta</taxon>
        <taxon>Spermatophyta</taxon>
        <taxon>Magnoliopsida</taxon>
        <taxon>eudicotyledons</taxon>
        <taxon>Gunneridae</taxon>
        <taxon>Pentapetalae</taxon>
        <taxon>rosids</taxon>
        <taxon>fabids</taxon>
        <taxon>Malpighiales</taxon>
        <taxon>Erythroxylaceae</taxon>
        <taxon>Erythroxylum</taxon>
    </lineage>
</organism>
<accession>A0AAV8TXJ2</accession>
<evidence type="ECO:0000259" key="7">
    <source>
        <dbReference type="Pfam" id="PF01545"/>
    </source>
</evidence>
<proteinExistence type="predicted"/>
<evidence type="ECO:0000256" key="3">
    <source>
        <dbReference type="ARBA" id="ARBA00022692"/>
    </source>
</evidence>
<dbReference type="Proteomes" id="UP001159364">
    <property type="component" value="Linkage Group LG03"/>
</dbReference>
<gene>
    <name evidence="8" type="ORF">K2173_018056</name>
</gene>
<evidence type="ECO:0000313" key="8">
    <source>
        <dbReference type="EMBL" id="KAJ8770565.1"/>
    </source>
</evidence>
<feature type="transmembrane region" description="Helical" evidence="6">
    <location>
        <begin position="239"/>
        <end position="264"/>
    </location>
</feature>
<feature type="transmembrane region" description="Helical" evidence="6">
    <location>
        <begin position="204"/>
        <end position="227"/>
    </location>
</feature>